<evidence type="ECO:0000313" key="2">
    <source>
        <dbReference type="Proteomes" id="UP000248749"/>
    </source>
</evidence>
<sequence>MTVYLDADRNVEDVSVARDWRGRVGVDGVADALFAAYTAALQAALEIAALHQLPADQDGARTPPALPAGTAAHDEVDEHLWLRRTWRTLRDIDADLERVARRPDVDVERQISSPRGCLTLRVRGGSIVAVTGDAGRIARLDAGQVQVEALSLFQSYALARSPNGS</sequence>
<reference evidence="1 2" key="1">
    <citation type="submission" date="2018-01" db="EMBL/GenBank/DDBJ databases">
        <title>Draft genome sequence of Salinispora sp. 13K206.</title>
        <authorList>
            <person name="Sahin N."/>
            <person name="Saygin H."/>
            <person name="Ay H."/>
        </authorList>
    </citation>
    <scope>NUCLEOTIDE SEQUENCE [LARGE SCALE GENOMIC DNA]</scope>
    <source>
        <strain evidence="1 2">13K206</strain>
    </source>
</reference>
<comment type="caution">
    <text evidence="1">The sequence shown here is derived from an EMBL/GenBank/DDBJ whole genome shotgun (WGS) entry which is preliminary data.</text>
</comment>
<gene>
    <name evidence="1" type="ORF">C1I99_02315</name>
</gene>
<dbReference type="EMBL" id="POUB01000008">
    <property type="protein sequence ID" value="PZG02433.1"/>
    <property type="molecule type" value="Genomic_DNA"/>
</dbReference>
<organism evidence="1 2">
    <name type="scientific">Micromonospora deserti</name>
    <dbReference type="NCBI Taxonomy" id="2070366"/>
    <lineage>
        <taxon>Bacteria</taxon>
        <taxon>Bacillati</taxon>
        <taxon>Actinomycetota</taxon>
        <taxon>Actinomycetes</taxon>
        <taxon>Micromonosporales</taxon>
        <taxon>Micromonosporaceae</taxon>
        <taxon>Micromonospora</taxon>
    </lineage>
</organism>
<accession>A0A2W2CV43</accession>
<dbReference type="AlphaFoldDB" id="A0A2W2CV43"/>
<name>A0A2W2CV43_9ACTN</name>
<keyword evidence="2" id="KW-1185">Reference proteome</keyword>
<evidence type="ECO:0000313" key="1">
    <source>
        <dbReference type="EMBL" id="PZG02433.1"/>
    </source>
</evidence>
<dbReference type="Proteomes" id="UP000248749">
    <property type="component" value="Unassembled WGS sequence"/>
</dbReference>
<protein>
    <submittedName>
        <fullName evidence="1">Uncharacterized protein</fullName>
    </submittedName>
</protein>
<dbReference type="OrthoDB" id="3390157at2"/>
<dbReference type="RefSeq" id="WP_111132497.1">
    <property type="nucleotide sequence ID" value="NZ_POUB01000008.1"/>
</dbReference>
<proteinExistence type="predicted"/>